<dbReference type="Proteomes" id="UP000189674">
    <property type="component" value="Chromosome"/>
</dbReference>
<protein>
    <submittedName>
        <fullName evidence="1">Uncharacterized protein</fullName>
    </submittedName>
</protein>
<dbReference type="KEGG" id="alus:STSP2_02066"/>
<gene>
    <name evidence="1" type="ORF">STSP2_02066</name>
</gene>
<dbReference type="EMBL" id="CP019791">
    <property type="protein sequence ID" value="AQT68889.1"/>
    <property type="molecule type" value="Genomic_DNA"/>
</dbReference>
<organism evidence="1 2">
    <name type="scientific">Anaerohalosphaera lusitana</name>
    <dbReference type="NCBI Taxonomy" id="1936003"/>
    <lineage>
        <taxon>Bacteria</taxon>
        <taxon>Pseudomonadati</taxon>
        <taxon>Planctomycetota</taxon>
        <taxon>Phycisphaerae</taxon>
        <taxon>Sedimentisphaerales</taxon>
        <taxon>Anaerohalosphaeraceae</taxon>
        <taxon>Anaerohalosphaera</taxon>
    </lineage>
</organism>
<name>A0A1U9NLV8_9BACT</name>
<accession>A0A1U9NLV8</accession>
<proteinExistence type="predicted"/>
<sequence>MLEYMQETGDMLEVCMVSGYNQKVTGSSILFSA</sequence>
<dbReference type="AlphaFoldDB" id="A0A1U9NLV8"/>
<keyword evidence="2" id="KW-1185">Reference proteome</keyword>
<evidence type="ECO:0000313" key="1">
    <source>
        <dbReference type="EMBL" id="AQT68889.1"/>
    </source>
</evidence>
<reference evidence="2" key="1">
    <citation type="submission" date="2017-02" db="EMBL/GenBank/DDBJ databases">
        <title>Comparative genomics and description of representatives of a novel lineage of planctomycetes thriving in anoxic sediments.</title>
        <authorList>
            <person name="Spring S."/>
            <person name="Bunk B."/>
            <person name="Sproer C."/>
        </authorList>
    </citation>
    <scope>NUCLEOTIDE SEQUENCE [LARGE SCALE GENOMIC DNA]</scope>
    <source>
        <strain evidence="2">ST-NAGAB-D1</strain>
    </source>
</reference>
<evidence type="ECO:0000313" key="2">
    <source>
        <dbReference type="Proteomes" id="UP000189674"/>
    </source>
</evidence>